<protein>
    <submittedName>
        <fullName evidence="1">Uncharacterized protein</fullName>
    </submittedName>
</protein>
<proteinExistence type="predicted"/>
<dbReference type="VEuPathDB" id="FungiDB:FOXG_06981"/>
<dbReference type="Gene3D" id="3.30.465.10">
    <property type="match status" value="1"/>
</dbReference>
<dbReference type="SUPFAM" id="SSF56176">
    <property type="entry name" value="FAD-binding/transporter-associated domain-like"/>
    <property type="match status" value="1"/>
</dbReference>
<dbReference type="Gene3D" id="3.40.462.20">
    <property type="match status" value="1"/>
</dbReference>
<dbReference type="Proteomes" id="UP000002489">
    <property type="component" value="Unassembled WGS sequence"/>
</dbReference>
<evidence type="ECO:0000313" key="2">
    <source>
        <dbReference type="Proteomes" id="UP000002489"/>
    </source>
</evidence>
<organism evidence="1 2">
    <name type="scientific">Fusarium oxysporum (strain Fo5176)</name>
    <name type="common">Fusarium vascular wilt</name>
    <dbReference type="NCBI Taxonomy" id="660025"/>
    <lineage>
        <taxon>Eukaryota</taxon>
        <taxon>Fungi</taxon>
        <taxon>Dikarya</taxon>
        <taxon>Ascomycota</taxon>
        <taxon>Pezizomycotina</taxon>
        <taxon>Sordariomycetes</taxon>
        <taxon>Hypocreomycetidae</taxon>
        <taxon>Hypocreales</taxon>
        <taxon>Nectriaceae</taxon>
        <taxon>Fusarium</taxon>
        <taxon>Fusarium oxysporum species complex</taxon>
    </lineage>
</organism>
<sequence>MDNREFRASIASVGYIGCATLGGYGVLPPKYRLGVHQLHRANFVNAEGALVDAPGDELIALQEKGGCFGAITELTIKVYALKEVLEGTFAFGSSNKQATWATFAEGYHKLISAGDFPNCLSLQPTGVAIPGIGNDYSVSRLGVDDDHEEGRKWICQIEALGTCVMNIVQASSWSTHCDEHEKMAGYGVEILAKYNNTIPVPGSLFSIQFHRAKGAHKIPYSRPALTTTG</sequence>
<reference evidence="2" key="1">
    <citation type="journal article" date="2012" name="Mol. Plant Microbe Interact.">
        <title>A highly conserved effector in Fusarium oxysporum is required for full virulence on Arabidopsis.</title>
        <authorList>
            <person name="Thatcher L.F."/>
            <person name="Gardiner D.M."/>
            <person name="Kazan K."/>
            <person name="Manners J."/>
        </authorList>
    </citation>
    <scope>NUCLEOTIDE SEQUENCE [LARGE SCALE GENOMIC DNA]</scope>
    <source>
        <strain evidence="2">Fo5176</strain>
    </source>
</reference>
<dbReference type="InterPro" id="IPR016169">
    <property type="entry name" value="FAD-bd_PCMH_sub2"/>
</dbReference>
<accession>A0A0D2XSM9</accession>
<name>A0A0D2XSM9_FUSOF</name>
<gene>
    <name evidence="1" type="primary">28948748</name>
</gene>
<evidence type="ECO:0000313" key="1">
    <source>
        <dbReference type="EnsemblFungi" id="FOXG_06981P0"/>
    </source>
</evidence>
<dbReference type="AlphaFoldDB" id="A0A0D2XSM9"/>
<dbReference type="STRING" id="426428.A0A0D2XSM9"/>
<reference evidence="1" key="2">
    <citation type="submission" date="2025-08" db="UniProtKB">
        <authorList>
            <consortium name="EnsemblFungi"/>
        </authorList>
    </citation>
    <scope>IDENTIFICATION</scope>
    <source>
        <strain evidence="1">4287 / CBS 123668 / FGSC 9935 / NRRL 34936</strain>
    </source>
</reference>
<dbReference type="GO" id="GO:0050660">
    <property type="term" value="F:flavin adenine dinucleotide binding"/>
    <property type="evidence" value="ECO:0007669"/>
    <property type="project" value="InterPro"/>
</dbReference>
<dbReference type="EnsemblFungi" id="FOXG_06981T0">
    <property type="protein sequence ID" value="FOXG_06981P0"/>
    <property type="gene ID" value="FOXG_06981"/>
</dbReference>
<dbReference type="InterPro" id="IPR036318">
    <property type="entry name" value="FAD-bd_PCMH-like_sf"/>
</dbReference>